<proteinExistence type="predicted"/>
<reference evidence="2 3" key="1">
    <citation type="journal article" date="2021" name="Sci. Rep.">
        <title>The distribution of antibiotic resistance genes in chicken gut microbiota commensals.</title>
        <authorList>
            <person name="Juricova H."/>
            <person name="Matiasovicova J."/>
            <person name="Kubasova T."/>
            <person name="Cejkova D."/>
            <person name="Rychlik I."/>
        </authorList>
    </citation>
    <scope>NUCLEOTIDE SEQUENCE [LARGE SCALE GENOMIC DNA]</scope>
    <source>
        <strain evidence="2 3">An772</strain>
    </source>
</reference>
<gene>
    <name evidence="2" type="ORF">H7U35_15055</name>
</gene>
<evidence type="ECO:0000259" key="1">
    <source>
        <dbReference type="Pfam" id="PF14294"/>
    </source>
</evidence>
<feature type="non-terminal residue" evidence="2">
    <location>
        <position position="1"/>
    </location>
</feature>
<dbReference type="RefSeq" id="WP_205096627.1">
    <property type="nucleotide sequence ID" value="NZ_JACLYZ010000166.1"/>
</dbReference>
<organism evidence="2 3">
    <name type="scientific">Mediterranea massiliensis</name>
    <dbReference type="NCBI Taxonomy" id="1841865"/>
    <lineage>
        <taxon>Bacteria</taxon>
        <taxon>Pseudomonadati</taxon>
        <taxon>Bacteroidota</taxon>
        <taxon>Bacteroidia</taxon>
        <taxon>Bacteroidales</taxon>
        <taxon>Bacteroidaceae</taxon>
        <taxon>Mediterranea</taxon>
    </lineage>
</organism>
<keyword evidence="3" id="KW-1185">Reference proteome</keyword>
<sequence length="72" mass="8423">NNFVRKYDGNRYVKQFTCWNQLLAMMFGQLSNRESLRDLIVAFEAHRAKQYHLGLGRNSIAKATLAYANQNR</sequence>
<accession>A0ABS2E4E7</accession>
<dbReference type="Pfam" id="PF14294">
    <property type="entry name" value="DUF4372"/>
    <property type="match status" value="1"/>
</dbReference>
<protein>
    <submittedName>
        <fullName evidence="2">DUF4372 domain-containing protein</fullName>
    </submittedName>
</protein>
<feature type="domain" description="DUF4372" evidence="1">
    <location>
        <begin position="2"/>
        <end position="55"/>
    </location>
</feature>
<evidence type="ECO:0000313" key="3">
    <source>
        <dbReference type="Proteomes" id="UP000766986"/>
    </source>
</evidence>
<name>A0ABS2E4E7_9BACT</name>
<dbReference type="EMBL" id="JACLYZ010000166">
    <property type="protein sequence ID" value="MBM6736489.1"/>
    <property type="molecule type" value="Genomic_DNA"/>
</dbReference>
<dbReference type="Proteomes" id="UP000766986">
    <property type="component" value="Unassembled WGS sequence"/>
</dbReference>
<feature type="non-terminal residue" evidence="2">
    <location>
        <position position="72"/>
    </location>
</feature>
<comment type="caution">
    <text evidence="2">The sequence shown here is derived from an EMBL/GenBank/DDBJ whole genome shotgun (WGS) entry which is preliminary data.</text>
</comment>
<dbReference type="InterPro" id="IPR025399">
    <property type="entry name" value="DUF4372"/>
</dbReference>
<evidence type="ECO:0000313" key="2">
    <source>
        <dbReference type="EMBL" id="MBM6736489.1"/>
    </source>
</evidence>